<feature type="domain" description="Defence against restriction A N-terminal" evidence="1">
    <location>
        <begin position="8"/>
        <end position="106"/>
    </location>
</feature>
<organism evidence="2 3">
    <name type="scientific">Uliginosibacterium sediminicola</name>
    <dbReference type="NCBI Taxonomy" id="2024550"/>
    <lineage>
        <taxon>Bacteria</taxon>
        <taxon>Pseudomonadati</taxon>
        <taxon>Pseudomonadota</taxon>
        <taxon>Betaproteobacteria</taxon>
        <taxon>Rhodocyclales</taxon>
        <taxon>Zoogloeaceae</taxon>
        <taxon>Uliginosibacterium</taxon>
    </lineage>
</organism>
<keyword evidence="3" id="KW-1185">Reference proteome</keyword>
<evidence type="ECO:0000313" key="3">
    <source>
        <dbReference type="Proteomes" id="UP001410394"/>
    </source>
</evidence>
<evidence type="ECO:0000259" key="1">
    <source>
        <dbReference type="Pfam" id="PF18788"/>
    </source>
</evidence>
<proteinExistence type="predicted"/>
<dbReference type="InterPro" id="IPR041140">
    <property type="entry name" value="DarA_N"/>
</dbReference>
<reference evidence="2 3" key="1">
    <citation type="journal article" date="2018" name="Int. J. Syst. Evol. Microbiol.">
        <title>Uliginosibacterium sediminicola sp. nov., isolated from freshwater sediment.</title>
        <authorList>
            <person name="Hwang W.M."/>
            <person name="Kim S.M."/>
            <person name="Kang K."/>
            <person name="Ahn T.Y."/>
        </authorList>
    </citation>
    <scope>NUCLEOTIDE SEQUENCE [LARGE SCALE GENOMIC DNA]</scope>
    <source>
        <strain evidence="2 3">M1-21</strain>
    </source>
</reference>
<protein>
    <recommendedName>
        <fullName evidence="1">Defence against restriction A N-terminal domain-containing protein</fullName>
    </recommendedName>
</protein>
<dbReference type="EMBL" id="JBDIVE010000002">
    <property type="protein sequence ID" value="MEN3067884.1"/>
    <property type="molecule type" value="Genomic_DNA"/>
</dbReference>
<comment type="caution">
    <text evidence="2">The sequence shown here is derived from an EMBL/GenBank/DDBJ whole genome shotgun (WGS) entry which is preliminary data.</text>
</comment>
<sequence>MAKHLLFSFADLSTKDRAAKLAAKFFAKAGAAVVAQDVSSTIKKTSGVAYREMTLTFADSQVVVLRIKETGDIFQALLNGKPFPIKNQDDHEEAFAELAGAMAKGRAAYQKKLAAAKVVTPAGVRSTAPKIEAVLTAKRDSLKEAIADVREKISALRDAPPEPVMDDALNAGDSANPELVGVAVQGEAA</sequence>
<dbReference type="Pfam" id="PF18788">
    <property type="entry name" value="DarA_N"/>
    <property type="match status" value="1"/>
</dbReference>
<gene>
    <name evidence="2" type="ORF">ABDB84_05280</name>
</gene>
<accession>A0ABU9YVW6</accession>
<dbReference type="Proteomes" id="UP001410394">
    <property type="component" value="Unassembled WGS sequence"/>
</dbReference>
<dbReference type="RefSeq" id="WP_345918647.1">
    <property type="nucleotide sequence ID" value="NZ_JBDIVE010000002.1"/>
</dbReference>
<name>A0ABU9YVW6_9RHOO</name>
<evidence type="ECO:0000313" key="2">
    <source>
        <dbReference type="EMBL" id="MEN3067884.1"/>
    </source>
</evidence>